<gene>
    <name evidence="1" type="ORF">TCM_003940</name>
</gene>
<keyword evidence="2" id="KW-1185">Reference proteome</keyword>
<dbReference type="HOGENOM" id="CLU_2643002_0_0_1"/>
<name>A0A061DPJ9_THECC</name>
<dbReference type="Proteomes" id="UP000026915">
    <property type="component" value="Chromosome 1"/>
</dbReference>
<accession>A0A061DPJ9</accession>
<organism evidence="1 2">
    <name type="scientific">Theobroma cacao</name>
    <name type="common">Cacao</name>
    <name type="synonym">Cocoa</name>
    <dbReference type="NCBI Taxonomy" id="3641"/>
    <lineage>
        <taxon>Eukaryota</taxon>
        <taxon>Viridiplantae</taxon>
        <taxon>Streptophyta</taxon>
        <taxon>Embryophyta</taxon>
        <taxon>Tracheophyta</taxon>
        <taxon>Spermatophyta</taxon>
        <taxon>Magnoliopsida</taxon>
        <taxon>eudicotyledons</taxon>
        <taxon>Gunneridae</taxon>
        <taxon>Pentapetalae</taxon>
        <taxon>rosids</taxon>
        <taxon>malvids</taxon>
        <taxon>Malvales</taxon>
        <taxon>Malvaceae</taxon>
        <taxon>Byttnerioideae</taxon>
        <taxon>Theobroma</taxon>
    </lineage>
</organism>
<evidence type="ECO:0000313" key="1">
    <source>
        <dbReference type="EMBL" id="EOX94347.1"/>
    </source>
</evidence>
<dbReference type="EMBL" id="CM001879">
    <property type="protein sequence ID" value="EOX94347.1"/>
    <property type="molecule type" value="Genomic_DNA"/>
</dbReference>
<evidence type="ECO:0000313" key="2">
    <source>
        <dbReference type="Proteomes" id="UP000026915"/>
    </source>
</evidence>
<reference evidence="1 2" key="1">
    <citation type="journal article" date="2013" name="Genome Biol.">
        <title>The genome sequence of the most widely cultivated cacao type and its use to identify candidate genes regulating pod color.</title>
        <authorList>
            <person name="Motamayor J.C."/>
            <person name="Mockaitis K."/>
            <person name="Schmutz J."/>
            <person name="Haiminen N."/>
            <person name="Iii D.L."/>
            <person name="Cornejo O."/>
            <person name="Findley S.D."/>
            <person name="Zheng P."/>
            <person name="Utro F."/>
            <person name="Royaert S."/>
            <person name="Saski C."/>
            <person name="Jenkins J."/>
            <person name="Podicheti R."/>
            <person name="Zhao M."/>
            <person name="Scheffler B.E."/>
            <person name="Stack J.C."/>
            <person name="Feltus F.A."/>
            <person name="Mustiga G.M."/>
            <person name="Amores F."/>
            <person name="Phillips W."/>
            <person name="Marelli J.P."/>
            <person name="May G.D."/>
            <person name="Shapiro H."/>
            <person name="Ma J."/>
            <person name="Bustamante C.D."/>
            <person name="Schnell R.J."/>
            <person name="Main D."/>
            <person name="Gilbert D."/>
            <person name="Parida L."/>
            <person name="Kuhn D.N."/>
        </authorList>
    </citation>
    <scope>NUCLEOTIDE SEQUENCE [LARGE SCALE GENOMIC DNA]</scope>
    <source>
        <strain evidence="2">cv. Matina 1-6</strain>
    </source>
</reference>
<dbReference type="InParanoid" id="A0A061DPJ9"/>
<dbReference type="Gramene" id="EOX94347">
    <property type="protein sequence ID" value="EOX94347"/>
    <property type="gene ID" value="TCM_003940"/>
</dbReference>
<protein>
    <submittedName>
        <fullName evidence="1">Uncharacterized protein</fullName>
    </submittedName>
</protein>
<dbReference type="AlphaFoldDB" id="A0A061DPJ9"/>
<sequence length="77" mass="8831">MPDANPPSIACSFSRRLNLPILLPIRFPKLQLTSSSPLLLQPIRFVKHFSHYGFWFPHCYYCPIVDFGFLIVAAPIL</sequence>
<proteinExistence type="predicted"/>